<keyword evidence="3" id="KW-1185">Reference proteome</keyword>
<sequence length="84" mass="9151">MLTALAKATGISKSTLSRLMAGQRRPGLELLLPLTQALRIALDEVIHHVAPQEGPSNRLLAPRPWNGMERLPLARGSARFRSSS</sequence>
<dbReference type="CDD" id="cd00093">
    <property type="entry name" value="HTH_XRE"/>
    <property type="match status" value="1"/>
</dbReference>
<evidence type="ECO:0000259" key="1">
    <source>
        <dbReference type="PROSITE" id="PS50943"/>
    </source>
</evidence>
<dbReference type="InterPro" id="IPR010982">
    <property type="entry name" value="Lambda_DNA-bd_dom_sf"/>
</dbReference>
<evidence type="ECO:0000313" key="3">
    <source>
        <dbReference type="Proteomes" id="UP001183809"/>
    </source>
</evidence>
<accession>A0ABU2U9L1</accession>
<proteinExistence type="predicted"/>
<gene>
    <name evidence="2" type="ORF">RM764_43085</name>
</gene>
<feature type="domain" description="HTH cro/C1-type" evidence="1">
    <location>
        <begin position="2"/>
        <end position="45"/>
    </location>
</feature>
<reference evidence="3" key="1">
    <citation type="submission" date="2023-07" db="EMBL/GenBank/DDBJ databases">
        <title>30 novel species of actinomycetes from the DSMZ collection.</title>
        <authorList>
            <person name="Nouioui I."/>
        </authorList>
    </citation>
    <scope>NUCLEOTIDE SEQUENCE [LARGE SCALE GENOMIC DNA]</scope>
    <source>
        <strain evidence="3">DSM 41699</strain>
    </source>
</reference>
<protein>
    <submittedName>
        <fullName evidence="2">Helix-turn-helix transcriptional regulator</fullName>
    </submittedName>
</protein>
<dbReference type="Proteomes" id="UP001183809">
    <property type="component" value="Unassembled WGS sequence"/>
</dbReference>
<comment type="caution">
    <text evidence="2">The sequence shown here is derived from an EMBL/GenBank/DDBJ whole genome shotgun (WGS) entry which is preliminary data.</text>
</comment>
<dbReference type="RefSeq" id="WP_311701073.1">
    <property type="nucleotide sequence ID" value="NZ_JAVREY010000120.1"/>
</dbReference>
<evidence type="ECO:0000313" key="2">
    <source>
        <dbReference type="EMBL" id="MDT0469647.1"/>
    </source>
</evidence>
<dbReference type="SUPFAM" id="SSF47413">
    <property type="entry name" value="lambda repressor-like DNA-binding domains"/>
    <property type="match status" value="1"/>
</dbReference>
<dbReference type="Gene3D" id="1.10.260.40">
    <property type="entry name" value="lambda repressor-like DNA-binding domains"/>
    <property type="match status" value="1"/>
</dbReference>
<dbReference type="InterPro" id="IPR001387">
    <property type="entry name" value="Cro/C1-type_HTH"/>
</dbReference>
<dbReference type="Pfam" id="PF01381">
    <property type="entry name" value="HTH_3"/>
    <property type="match status" value="1"/>
</dbReference>
<dbReference type="EMBL" id="JAVREY010000120">
    <property type="protein sequence ID" value="MDT0469647.1"/>
    <property type="molecule type" value="Genomic_DNA"/>
</dbReference>
<dbReference type="PROSITE" id="PS50943">
    <property type="entry name" value="HTH_CROC1"/>
    <property type="match status" value="1"/>
</dbReference>
<organism evidence="2 3">
    <name type="scientific">Streptomyces gibsoniae</name>
    <dbReference type="NCBI Taxonomy" id="3075529"/>
    <lineage>
        <taxon>Bacteria</taxon>
        <taxon>Bacillati</taxon>
        <taxon>Actinomycetota</taxon>
        <taxon>Actinomycetes</taxon>
        <taxon>Kitasatosporales</taxon>
        <taxon>Streptomycetaceae</taxon>
        <taxon>Streptomyces</taxon>
    </lineage>
</organism>
<name>A0ABU2U9L1_9ACTN</name>